<dbReference type="EMBL" id="JAUJEA010000001">
    <property type="protein sequence ID" value="MDN5200411.1"/>
    <property type="molecule type" value="Genomic_DNA"/>
</dbReference>
<comment type="caution">
    <text evidence="2">The sequence shown here is derived from an EMBL/GenBank/DDBJ whole genome shotgun (WGS) entry which is preliminary data.</text>
</comment>
<dbReference type="Proteomes" id="UP001172082">
    <property type="component" value="Unassembled WGS sequence"/>
</dbReference>
<feature type="chain" id="PRO_5045998537" description="Macroglobulin domain-containing protein" evidence="1">
    <location>
        <begin position="20"/>
        <end position="800"/>
    </location>
</feature>
<evidence type="ECO:0000313" key="3">
    <source>
        <dbReference type="Proteomes" id="UP001172082"/>
    </source>
</evidence>
<sequence length="800" mass="91491">MLRVKFIFLIICSSTAWFALGQVSTSQTFTIDQKLQDYSVKDPQEKVFIHTDKPFYFTGETIWFKAYCLDATYHTLNPMSKVLYIELLSNNNLPVEQEKVKLESGTGSGQFFINADLSSGTYKIRAYTLWMKNHDHDFFFEKTLTIINPFRSLPKELTDTAKANVLVSFFPEGGNLVNGLQSKLAIKATDSTGQNLAVKGTIMDNHDQEVTTFTTSRRGTGIILFTPETGVHYTAFVENSNGDSLRFDLPEVLQDGMVMSVIENPQDRTFEVSVNTKDKAKEQIYLLVHTRGHVGIVQSQRLIDGHTQFIFSKESIPAGISHVTLFNESLLPVCERLIFKYPDQETTLALNHNNTSYGNREKVSLTMDGTNKFEGANLSLSVYKYQSKLDTRNNSIKTDILLTSDLKGYVQEPDYFFHDIDDSVKMDLDELLLTQGWRRFEWSDVLEERPPVIQYPPEILTPILYGKINAGNIENGLKPRSVVVAFPGKSALVSSAKINDEGNFYIEVPDWLRNNNMLLWSDDLELESHNIQIISPFEKSQSSQKNHLRITKDLRGFIENNSINTQISNVYLPFTRVRGEGAAGSPIKVPFYGKPDLQYNLDDYTRFPTMDEVFIEYVKFVYKKKRNKELNFYVADMYNKGNTLEKPALMMIDGIPVRDVNFVMQFDPLKTEKIHIINRKYHAGDQEFYGIVNLITYKGDFGGHELPKYIVNKLYKGLQQTRTFFSPQYTLSETKKDRIPDYRNVLLWEPNISLTSSGQATVEFYTSDDNGKYRVEVNGISKNGDPIYETSELEVKSNNF</sequence>
<evidence type="ECO:0000256" key="1">
    <source>
        <dbReference type="SAM" id="SignalP"/>
    </source>
</evidence>
<gene>
    <name evidence="2" type="ORF">QQ008_03540</name>
</gene>
<keyword evidence="1" id="KW-0732">Signal</keyword>
<feature type="signal peptide" evidence="1">
    <location>
        <begin position="1"/>
        <end position="19"/>
    </location>
</feature>
<protein>
    <recommendedName>
        <fullName evidence="4">Macroglobulin domain-containing protein</fullName>
    </recommendedName>
</protein>
<reference evidence="2" key="1">
    <citation type="submission" date="2023-06" db="EMBL/GenBank/DDBJ databases">
        <title>Genomic of Parafulvivirga corallium.</title>
        <authorList>
            <person name="Wang G."/>
        </authorList>
    </citation>
    <scope>NUCLEOTIDE SEQUENCE</scope>
    <source>
        <strain evidence="2">BMA10</strain>
    </source>
</reference>
<keyword evidence="3" id="KW-1185">Reference proteome</keyword>
<accession>A0ABT8KI67</accession>
<evidence type="ECO:0000313" key="2">
    <source>
        <dbReference type="EMBL" id="MDN5200411.1"/>
    </source>
</evidence>
<dbReference type="Gene3D" id="2.60.40.1930">
    <property type="match status" value="1"/>
</dbReference>
<name>A0ABT8KI67_9BACT</name>
<evidence type="ECO:0008006" key="4">
    <source>
        <dbReference type="Google" id="ProtNLM"/>
    </source>
</evidence>
<proteinExistence type="predicted"/>
<dbReference type="RefSeq" id="WP_346750436.1">
    <property type="nucleotide sequence ID" value="NZ_JAUJEA010000001.1"/>
</dbReference>
<organism evidence="2 3">
    <name type="scientific">Splendidivirga corallicola</name>
    <dbReference type="NCBI Taxonomy" id="3051826"/>
    <lineage>
        <taxon>Bacteria</taxon>
        <taxon>Pseudomonadati</taxon>
        <taxon>Bacteroidota</taxon>
        <taxon>Cytophagia</taxon>
        <taxon>Cytophagales</taxon>
        <taxon>Splendidivirgaceae</taxon>
        <taxon>Splendidivirga</taxon>
    </lineage>
</organism>